<dbReference type="AlphaFoldDB" id="A0A318ZD94"/>
<name>A0A318ZD94_ASPNB</name>
<dbReference type="InterPro" id="IPR036864">
    <property type="entry name" value="Zn2-C6_fun-type_DNA-bd_sf"/>
</dbReference>
<accession>A0A318ZD94</accession>
<keyword evidence="3" id="KW-0804">Transcription</keyword>
<evidence type="ECO:0000256" key="1">
    <source>
        <dbReference type="ARBA" id="ARBA00023015"/>
    </source>
</evidence>
<proteinExistence type="predicted"/>
<dbReference type="EMBL" id="KZ821460">
    <property type="protein sequence ID" value="PYH34162.1"/>
    <property type="molecule type" value="Genomic_DNA"/>
</dbReference>
<organism evidence="6 7">
    <name type="scientific">Aspergillus neoniger (strain CBS 115656)</name>
    <dbReference type="NCBI Taxonomy" id="1448310"/>
    <lineage>
        <taxon>Eukaryota</taxon>
        <taxon>Fungi</taxon>
        <taxon>Dikarya</taxon>
        <taxon>Ascomycota</taxon>
        <taxon>Pezizomycotina</taxon>
        <taxon>Eurotiomycetes</taxon>
        <taxon>Eurotiomycetidae</taxon>
        <taxon>Eurotiales</taxon>
        <taxon>Aspergillaceae</taxon>
        <taxon>Aspergillus</taxon>
        <taxon>Aspergillus subgen. Circumdati</taxon>
    </lineage>
</organism>
<dbReference type="OrthoDB" id="3621423at2759"/>
<reference evidence="6" key="1">
    <citation type="submission" date="2016-12" db="EMBL/GenBank/DDBJ databases">
        <title>The genomes of Aspergillus section Nigri reveals drivers in fungal speciation.</title>
        <authorList>
            <consortium name="DOE Joint Genome Institute"/>
            <person name="Vesth T.C."/>
            <person name="Nybo J."/>
            <person name="Theobald S."/>
            <person name="Brandl J."/>
            <person name="Frisvad J.C."/>
            <person name="Nielsen K.F."/>
            <person name="Lyhne E.K."/>
            <person name="Kogle M.E."/>
            <person name="Kuo A."/>
            <person name="Riley R."/>
            <person name="Clum A."/>
            <person name="Nolan M."/>
            <person name="Lipzen A."/>
            <person name="Salamov A."/>
            <person name="Henrissat B."/>
            <person name="Wiebenga A."/>
            <person name="De Vries R.P."/>
            <person name="Grigoriev I.V."/>
            <person name="Mortensen U.H."/>
            <person name="Andersen M.R."/>
            <person name="Baker S.E."/>
        </authorList>
    </citation>
    <scope>NUCLEOTIDE SEQUENCE [LARGE SCALE GENOMIC DNA]</scope>
    <source>
        <strain evidence="6">CBS 115656</strain>
    </source>
</reference>
<keyword evidence="4" id="KW-0539">Nucleus</keyword>
<dbReference type="GO" id="GO:0000981">
    <property type="term" value="F:DNA-binding transcription factor activity, RNA polymerase II-specific"/>
    <property type="evidence" value="ECO:0007669"/>
    <property type="project" value="InterPro"/>
</dbReference>
<evidence type="ECO:0000313" key="7">
    <source>
        <dbReference type="Proteomes" id="UP000247647"/>
    </source>
</evidence>
<evidence type="ECO:0000256" key="4">
    <source>
        <dbReference type="ARBA" id="ARBA00023242"/>
    </source>
</evidence>
<keyword evidence="1" id="KW-0805">Transcription regulation</keyword>
<dbReference type="RefSeq" id="XP_025479640.1">
    <property type="nucleotide sequence ID" value="XM_025629362.1"/>
</dbReference>
<dbReference type="CDD" id="cd00067">
    <property type="entry name" value="GAL4"/>
    <property type="match status" value="1"/>
</dbReference>
<protein>
    <recommendedName>
        <fullName evidence="8">Zn(2)-C6 fungal-type domain-containing protein</fullName>
    </recommendedName>
</protein>
<evidence type="ECO:0000313" key="6">
    <source>
        <dbReference type="EMBL" id="PYH34162.1"/>
    </source>
</evidence>
<keyword evidence="2" id="KW-0238">DNA-binding</keyword>
<dbReference type="GO" id="GO:0009893">
    <property type="term" value="P:positive regulation of metabolic process"/>
    <property type="evidence" value="ECO:0007669"/>
    <property type="project" value="UniProtKB-ARBA"/>
</dbReference>
<evidence type="ECO:0000256" key="5">
    <source>
        <dbReference type="SAM" id="MobiDB-lite"/>
    </source>
</evidence>
<dbReference type="GeneID" id="37131818"/>
<evidence type="ECO:0000256" key="3">
    <source>
        <dbReference type="ARBA" id="ARBA00023163"/>
    </source>
</evidence>
<dbReference type="InterPro" id="IPR001138">
    <property type="entry name" value="Zn2Cys6_DnaBD"/>
</dbReference>
<dbReference type="Proteomes" id="UP000247647">
    <property type="component" value="Unassembled WGS sequence"/>
</dbReference>
<dbReference type="GO" id="GO:0008270">
    <property type="term" value="F:zinc ion binding"/>
    <property type="evidence" value="ECO:0007669"/>
    <property type="project" value="InterPro"/>
</dbReference>
<gene>
    <name evidence="6" type="ORF">BO87DRAFT_53585</name>
</gene>
<feature type="region of interest" description="Disordered" evidence="5">
    <location>
        <begin position="60"/>
        <end position="80"/>
    </location>
</feature>
<dbReference type="GO" id="GO:0003677">
    <property type="term" value="F:DNA binding"/>
    <property type="evidence" value="ECO:0007669"/>
    <property type="project" value="UniProtKB-KW"/>
</dbReference>
<keyword evidence="7" id="KW-1185">Reference proteome</keyword>
<dbReference type="SUPFAM" id="SSF57701">
    <property type="entry name" value="Zn2/Cys6 DNA-binding domain"/>
    <property type="match status" value="1"/>
</dbReference>
<sequence>MTADPSQYTSGRSLLLCHHKGKKTLVACDQCHRHKLKCSPRSQGCARCHRIQCTSSRPIMRRGRRPTRQTPPVIPPQLSEHPLSDAPDYPVLDCLCSLQILTSEQATPSASPLQLSRFEACRLLEHFYASPNQEFHALLIRKCRLLDQCAPRPILPTLLLSILCTITDFSRAMNLQPSYTLQVSLVSCRRRSSHFMYPNEQLISGWLKDAISLTS</sequence>
<evidence type="ECO:0008006" key="8">
    <source>
        <dbReference type="Google" id="ProtNLM"/>
    </source>
</evidence>
<evidence type="ECO:0000256" key="2">
    <source>
        <dbReference type="ARBA" id="ARBA00023125"/>
    </source>
</evidence>